<dbReference type="Gene3D" id="2.40.10.500">
    <property type="match status" value="2"/>
</dbReference>
<name>A0A2U8DYQ3_9BACT</name>
<evidence type="ECO:0000259" key="2">
    <source>
        <dbReference type="Pfam" id="PF08450"/>
    </source>
</evidence>
<dbReference type="InterPro" id="IPR011050">
    <property type="entry name" value="Pectin_lyase_fold/virulence"/>
</dbReference>
<protein>
    <recommendedName>
        <fullName evidence="2">SMP-30/Gluconolactonase/LRE-like region domain-containing protein</fullName>
    </recommendedName>
</protein>
<keyword evidence="4" id="KW-1185">Reference proteome</keyword>
<evidence type="ECO:0000256" key="1">
    <source>
        <dbReference type="ARBA" id="ARBA00022729"/>
    </source>
</evidence>
<dbReference type="SUPFAM" id="SSF51126">
    <property type="entry name" value="Pectin lyase-like"/>
    <property type="match status" value="1"/>
</dbReference>
<dbReference type="SUPFAM" id="SSF49313">
    <property type="entry name" value="Cadherin-like"/>
    <property type="match status" value="3"/>
</dbReference>
<dbReference type="PANTHER" id="PTHR13833">
    <property type="match status" value="1"/>
</dbReference>
<proteinExistence type="predicted"/>
<dbReference type="Pfam" id="PF05345">
    <property type="entry name" value="He_PIG"/>
    <property type="match status" value="3"/>
</dbReference>
<dbReference type="PANTHER" id="PTHR13833:SF71">
    <property type="entry name" value="NHL DOMAIN-CONTAINING PROTEIN"/>
    <property type="match status" value="1"/>
</dbReference>
<dbReference type="EMBL" id="CP023004">
    <property type="protein sequence ID" value="AWI07856.1"/>
    <property type="molecule type" value="Genomic_DNA"/>
</dbReference>
<feature type="domain" description="SMP-30/Gluconolactonase/LRE-like region" evidence="2">
    <location>
        <begin position="635"/>
        <end position="759"/>
    </location>
</feature>
<dbReference type="GO" id="GO:0005509">
    <property type="term" value="F:calcium ion binding"/>
    <property type="evidence" value="ECO:0007669"/>
    <property type="project" value="InterPro"/>
</dbReference>
<keyword evidence="1" id="KW-0732">Signal</keyword>
<dbReference type="Pfam" id="PF08450">
    <property type="entry name" value="SGL"/>
    <property type="match status" value="1"/>
</dbReference>
<dbReference type="Proteomes" id="UP000244896">
    <property type="component" value="Chromosome"/>
</dbReference>
<accession>A0A2U8DYQ3</accession>
<dbReference type="InterPro" id="IPR015919">
    <property type="entry name" value="Cadherin-like_sf"/>
</dbReference>
<dbReference type="SUPFAM" id="SSF63829">
    <property type="entry name" value="Calcium-dependent phosphotriesterase"/>
    <property type="match status" value="1"/>
</dbReference>
<dbReference type="NCBIfam" id="TIGR02601">
    <property type="entry name" value="autotrns_rpt"/>
    <property type="match status" value="1"/>
</dbReference>
<dbReference type="RefSeq" id="WP_108823666.1">
    <property type="nucleotide sequence ID" value="NZ_CP023004.1"/>
</dbReference>
<dbReference type="GO" id="GO:0016020">
    <property type="term" value="C:membrane"/>
    <property type="evidence" value="ECO:0007669"/>
    <property type="project" value="InterPro"/>
</dbReference>
<dbReference type="Pfam" id="PF12951">
    <property type="entry name" value="PATR"/>
    <property type="match status" value="1"/>
</dbReference>
<dbReference type="KEGG" id="elut:CKA38_00025"/>
<evidence type="ECO:0000313" key="4">
    <source>
        <dbReference type="Proteomes" id="UP000244896"/>
    </source>
</evidence>
<dbReference type="InterPro" id="IPR013783">
    <property type="entry name" value="Ig-like_fold"/>
</dbReference>
<dbReference type="Gene3D" id="2.60.40.10">
    <property type="entry name" value="Immunoglobulins"/>
    <property type="match status" value="4"/>
</dbReference>
<evidence type="ECO:0000313" key="3">
    <source>
        <dbReference type="EMBL" id="AWI07856.1"/>
    </source>
</evidence>
<dbReference type="InterPro" id="IPR013425">
    <property type="entry name" value="Autotrns_rpt"/>
</dbReference>
<dbReference type="OrthoDB" id="174034at2"/>
<organism evidence="3 4">
    <name type="scientific">Ereboglobus luteus</name>
    <dbReference type="NCBI Taxonomy" id="1796921"/>
    <lineage>
        <taxon>Bacteria</taxon>
        <taxon>Pseudomonadati</taxon>
        <taxon>Verrucomicrobiota</taxon>
        <taxon>Opitutia</taxon>
        <taxon>Opitutales</taxon>
        <taxon>Opitutaceae</taxon>
        <taxon>Ereboglobus</taxon>
    </lineage>
</organism>
<reference evidence="3 4" key="1">
    <citation type="journal article" date="2018" name="Syst. Appl. Microbiol.">
        <title>Ereboglobus luteus gen. nov. sp. nov. from cockroach guts, and new insights into the oxygen relationship of the genera Opitutus and Didymococcus (Verrucomicrobia: Opitutaceae).</title>
        <authorList>
            <person name="Tegtmeier D."/>
            <person name="Belitz A."/>
            <person name="Radek R."/>
            <person name="Heimerl T."/>
            <person name="Brune A."/>
        </authorList>
    </citation>
    <scope>NUCLEOTIDE SEQUENCE [LARGE SCALE GENOMIC DNA]</scope>
    <source>
        <strain evidence="3 4">Ho45</strain>
    </source>
</reference>
<sequence length="821" mass="84125">MFVDTFSEFSGELRVNTASSTQRWVRPLNGTNGYSAFKGTEWANTSIVLDNAYIEPHRQSCVSGTVVIGALSSSGTTERLVSREATTAPMYTHYQIGGKNLDTVFNGAIENKTASNPAGLIKVGTGRFTLSGKSTHTGPTMVSAGMLYLTGEFSGTTAVTVSGSAAFGGTGVVAGNVTYADDSTLVFASDEEATISGLAVRGSVALGSTRMTVTPVVPEGVRLINGTHTILEADGNITGSPTFTWSYPADPAITADIVIVGSKVQVIIAGGEVAKAVITSPLKADVMTGDAFTYTLTATSDPSNPTQLNATDLPAGLSYDPSTNIISGTLAAGTYAITLTASNDSGITTETLTVISYATLPPAPVITSAARSVAVINATYVYAIEADNNPTAFNATGLPAGLEINTVTGQITGKAKTLGTSEVTLFASNIAGTGTAALELVVSLPKPEITKESVTQTQYQLFSHQIVATNSPASYGLDNTVATGDIMAFPSTVVLDPVTGVISGTFVTTGTYQALMQATNDAGTGAATLNVVVVIHPPVIGGADSAIGMVGTPFTYSIVAEHSPTTFAAINLPPGLSVNTSTGVISGTPEASGSYLVSLIAMNTTGPGTKQVTFTINGSSALTTLAGSAGSPGSADGPSSDARFNTPGAGVADQNGNLYVADTGNGSIRKIATDGTVSTFATGLNAPASVVIDAAGAALYVANTGANGIVKIDIATGVATTLVLAGTPALNAPTGLVIDASGNLYVANTGDHTIVKIKHRHLRDRARRRCQRHARHGQCHGRGRRLRLAHGDRDQCRLLLPLRCRYGQQHDPSHRTLHRSC</sequence>
<gene>
    <name evidence="3" type="ORF">CKA38_00025</name>
</gene>
<dbReference type="AlphaFoldDB" id="A0A2U8DYQ3"/>
<dbReference type="InterPro" id="IPR013658">
    <property type="entry name" value="SGL"/>
</dbReference>